<name>A0AAD2FIW4_9STRA</name>
<dbReference type="EMBL" id="CAKOGP040001112">
    <property type="protein sequence ID" value="CAJ1942880.1"/>
    <property type="molecule type" value="Genomic_DNA"/>
</dbReference>
<dbReference type="SMART" id="SM00297">
    <property type="entry name" value="BROMO"/>
    <property type="match status" value="1"/>
</dbReference>
<keyword evidence="6" id="KW-1185">Reference proteome</keyword>
<evidence type="ECO:0000313" key="6">
    <source>
        <dbReference type="Proteomes" id="UP001295423"/>
    </source>
</evidence>
<dbReference type="InterPro" id="IPR001487">
    <property type="entry name" value="Bromodomain"/>
</dbReference>
<protein>
    <recommendedName>
        <fullName evidence="4">Bromo domain-containing protein</fullName>
    </recommendedName>
</protein>
<dbReference type="PANTHER" id="PTHR45926">
    <property type="entry name" value="OSJNBA0053K19.4 PROTEIN"/>
    <property type="match status" value="1"/>
</dbReference>
<sequence length="351" mass="40477">MMSSNPGTPATPETFASPGGKTTGSSAGEDELRKQLRAALQSLNRREPLEPSYKRLLLNGTVTRRLPTIPKDKFYKRIGSGLRQRVERYMVEMQGKDPFDRISQRQPLEEEKMRAAFTLRETKAHEQQPLLEATLAQTMMHPERKRALDGIAMGLQSRNAAPKKIRTSTGAPISAMEQTEKARRKAELDRQREQARKWEEARSKREEEERLRREREVQQRKPAATPQQTLILKVFNTMWDMNFKILGDTNPFRTVIDRNNCAAIGAPDYFDIITTPMNLTYIKDKVHGMKYITLQSFFADIDLMIQNALTYNSAAGNPYRVAAEEMNKRYQKIVKKIWQQKKRQQAAMNES</sequence>
<gene>
    <name evidence="5" type="ORF">CYCCA115_LOCUS8167</name>
</gene>
<dbReference type="Proteomes" id="UP001295423">
    <property type="component" value="Unassembled WGS sequence"/>
</dbReference>
<feature type="region of interest" description="Disordered" evidence="3">
    <location>
        <begin position="160"/>
        <end position="224"/>
    </location>
</feature>
<dbReference type="CDD" id="cd04369">
    <property type="entry name" value="Bromodomain"/>
    <property type="match status" value="1"/>
</dbReference>
<dbReference type="InterPro" id="IPR018359">
    <property type="entry name" value="Bromodomain_CS"/>
</dbReference>
<comment type="caution">
    <text evidence="5">The sequence shown here is derived from an EMBL/GenBank/DDBJ whole genome shotgun (WGS) entry which is preliminary data.</text>
</comment>
<evidence type="ECO:0000256" key="1">
    <source>
        <dbReference type="ARBA" id="ARBA00023117"/>
    </source>
</evidence>
<proteinExistence type="predicted"/>
<dbReference type="InterPro" id="IPR036427">
    <property type="entry name" value="Bromodomain-like_sf"/>
</dbReference>
<dbReference type="SUPFAM" id="SSF47370">
    <property type="entry name" value="Bromodomain"/>
    <property type="match status" value="1"/>
</dbReference>
<keyword evidence="1 2" id="KW-0103">Bromodomain</keyword>
<reference evidence="5" key="1">
    <citation type="submission" date="2023-08" db="EMBL/GenBank/DDBJ databases">
        <authorList>
            <person name="Audoor S."/>
            <person name="Bilcke G."/>
        </authorList>
    </citation>
    <scope>NUCLEOTIDE SEQUENCE</scope>
</reference>
<dbReference type="PRINTS" id="PR00503">
    <property type="entry name" value="BROMODOMAIN"/>
</dbReference>
<evidence type="ECO:0000259" key="4">
    <source>
        <dbReference type="PROSITE" id="PS50014"/>
    </source>
</evidence>
<feature type="region of interest" description="Disordered" evidence="3">
    <location>
        <begin position="1"/>
        <end position="31"/>
    </location>
</feature>
<dbReference type="AlphaFoldDB" id="A0AAD2FIW4"/>
<dbReference type="PROSITE" id="PS00633">
    <property type="entry name" value="BROMODOMAIN_1"/>
    <property type="match status" value="1"/>
</dbReference>
<feature type="domain" description="Bromo" evidence="4">
    <location>
        <begin position="244"/>
        <end position="319"/>
    </location>
</feature>
<evidence type="ECO:0000256" key="3">
    <source>
        <dbReference type="SAM" id="MobiDB-lite"/>
    </source>
</evidence>
<evidence type="ECO:0000313" key="5">
    <source>
        <dbReference type="EMBL" id="CAJ1942880.1"/>
    </source>
</evidence>
<dbReference type="Pfam" id="PF00439">
    <property type="entry name" value="Bromodomain"/>
    <property type="match status" value="1"/>
</dbReference>
<accession>A0AAD2FIW4</accession>
<dbReference type="Gene3D" id="1.20.920.10">
    <property type="entry name" value="Bromodomain-like"/>
    <property type="match status" value="1"/>
</dbReference>
<feature type="compositionally biased region" description="Basic and acidic residues" evidence="3">
    <location>
        <begin position="178"/>
        <end position="219"/>
    </location>
</feature>
<evidence type="ECO:0000256" key="2">
    <source>
        <dbReference type="PROSITE-ProRule" id="PRU00035"/>
    </source>
</evidence>
<organism evidence="5 6">
    <name type="scientific">Cylindrotheca closterium</name>
    <dbReference type="NCBI Taxonomy" id="2856"/>
    <lineage>
        <taxon>Eukaryota</taxon>
        <taxon>Sar</taxon>
        <taxon>Stramenopiles</taxon>
        <taxon>Ochrophyta</taxon>
        <taxon>Bacillariophyta</taxon>
        <taxon>Bacillariophyceae</taxon>
        <taxon>Bacillariophycidae</taxon>
        <taxon>Bacillariales</taxon>
        <taxon>Bacillariaceae</taxon>
        <taxon>Cylindrotheca</taxon>
    </lineage>
</organism>
<dbReference type="PROSITE" id="PS50014">
    <property type="entry name" value="BROMODOMAIN_2"/>
    <property type="match status" value="1"/>
</dbReference>